<dbReference type="AlphaFoldDB" id="A0AAN7VRM7"/>
<comment type="caution">
    <text evidence="4">The sequence shown here is derived from an EMBL/GenBank/DDBJ whole genome shotgun (WGS) entry which is preliminary data.</text>
</comment>
<evidence type="ECO:0000313" key="5">
    <source>
        <dbReference type="Proteomes" id="UP001310594"/>
    </source>
</evidence>
<dbReference type="Proteomes" id="UP001310594">
    <property type="component" value="Unassembled WGS sequence"/>
</dbReference>
<reference evidence="4" key="1">
    <citation type="submission" date="2023-08" db="EMBL/GenBank/DDBJ databases">
        <title>Black Yeasts Isolated from many extreme environments.</title>
        <authorList>
            <person name="Coleine C."/>
            <person name="Stajich J.E."/>
            <person name="Selbmann L."/>
        </authorList>
    </citation>
    <scope>NUCLEOTIDE SEQUENCE</scope>
    <source>
        <strain evidence="4">CCFEE 5810</strain>
    </source>
</reference>
<evidence type="ECO:0000313" key="4">
    <source>
        <dbReference type="EMBL" id="KAK5690905.1"/>
    </source>
</evidence>
<protein>
    <submittedName>
        <fullName evidence="4">Uncharacterized protein</fullName>
    </submittedName>
</protein>
<gene>
    <name evidence="4" type="ORF">LTR97_012068</name>
</gene>
<feature type="transmembrane region" description="Helical" evidence="2">
    <location>
        <begin position="336"/>
        <end position="359"/>
    </location>
</feature>
<organism evidence="4 5">
    <name type="scientific">Elasticomyces elasticus</name>
    <dbReference type="NCBI Taxonomy" id="574655"/>
    <lineage>
        <taxon>Eukaryota</taxon>
        <taxon>Fungi</taxon>
        <taxon>Dikarya</taxon>
        <taxon>Ascomycota</taxon>
        <taxon>Pezizomycotina</taxon>
        <taxon>Dothideomycetes</taxon>
        <taxon>Dothideomycetidae</taxon>
        <taxon>Mycosphaerellales</taxon>
        <taxon>Teratosphaeriaceae</taxon>
        <taxon>Elasticomyces</taxon>
    </lineage>
</organism>
<evidence type="ECO:0000256" key="2">
    <source>
        <dbReference type="SAM" id="Phobius"/>
    </source>
</evidence>
<keyword evidence="3" id="KW-0732">Signal</keyword>
<accession>A0AAN7VRM7</accession>
<feature type="compositionally biased region" description="Low complexity" evidence="1">
    <location>
        <begin position="256"/>
        <end position="278"/>
    </location>
</feature>
<feature type="chain" id="PRO_5042991553" evidence="3">
    <location>
        <begin position="20"/>
        <end position="380"/>
    </location>
</feature>
<name>A0AAN7VRM7_9PEZI</name>
<feature type="region of interest" description="Disordered" evidence="1">
    <location>
        <begin position="28"/>
        <end position="48"/>
    </location>
</feature>
<feature type="signal peptide" evidence="3">
    <location>
        <begin position="1"/>
        <end position="19"/>
    </location>
</feature>
<sequence length="380" mass="39640">MEPWRVLELLFVLITTVSSARFRLREPTQGADNELRTDGWSPKPTQAPAFPRFAGMEPRELFGRQNAADTCAWISGNIHAPFTCFAGGGCGWFTAPNYFVCCSTDGYGQLISDDHCRAATTCLNYDDNTIPEDYLDALTTDSTVQCASPNPSCGTVFITGIQSDTLIYSFYTCGTAPTTIGMLRGTYTNGGNAAYDGPTVVTSLPPTTAPPVLISATTETSVETQTQTSVLTQSVAPGSSIISTQTVASIQTVVSTMSTTTTSQSTTDTSTTDTSTTSPVVGQSSMPASTHEEESTSTFPPSSSATATSSLASPVSPAAIVSTSPSPTHQPSHTGAIAGGVVGGVAGIALVAAIIGYLAHRKRQARKAVLPEISQSPMMR</sequence>
<dbReference type="EMBL" id="JAVRQU010000023">
    <property type="protein sequence ID" value="KAK5690905.1"/>
    <property type="molecule type" value="Genomic_DNA"/>
</dbReference>
<proteinExistence type="predicted"/>
<feature type="region of interest" description="Disordered" evidence="1">
    <location>
        <begin position="256"/>
        <end position="311"/>
    </location>
</feature>
<feature type="compositionally biased region" description="Low complexity" evidence="1">
    <location>
        <begin position="296"/>
        <end position="311"/>
    </location>
</feature>
<keyword evidence="2" id="KW-0472">Membrane</keyword>
<keyword evidence="2" id="KW-0812">Transmembrane</keyword>
<evidence type="ECO:0000256" key="1">
    <source>
        <dbReference type="SAM" id="MobiDB-lite"/>
    </source>
</evidence>
<evidence type="ECO:0000256" key="3">
    <source>
        <dbReference type="SAM" id="SignalP"/>
    </source>
</evidence>
<keyword evidence="2" id="KW-1133">Transmembrane helix</keyword>